<keyword evidence="3" id="KW-0540">Nuclease</keyword>
<feature type="domain" description="Putative endonuclease Z1" evidence="2">
    <location>
        <begin position="324"/>
        <end position="539"/>
    </location>
</feature>
<evidence type="ECO:0000313" key="4">
    <source>
        <dbReference type="Proteomes" id="UP000463337"/>
    </source>
</evidence>
<reference evidence="3 4" key="1">
    <citation type="journal article" date="2019" name="Nat. Med.">
        <title>A library of human gut bacterial isolates paired with longitudinal multiomics data enables mechanistic microbiome research.</title>
        <authorList>
            <person name="Poyet M."/>
            <person name="Groussin M."/>
            <person name="Gibbons S.M."/>
            <person name="Avila-Pacheco J."/>
            <person name="Jiang X."/>
            <person name="Kearney S.M."/>
            <person name="Perrotta A.R."/>
            <person name="Berdy B."/>
            <person name="Zhao S."/>
            <person name="Lieberman T.D."/>
            <person name="Swanson P.K."/>
            <person name="Smith M."/>
            <person name="Roesemann S."/>
            <person name="Alexander J.E."/>
            <person name="Rich S.A."/>
            <person name="Livny J."/>
            <person name="Vlamakis H."/>
            <person name="Clish C."/>
            <person name="Bullock K."/>
            <person name="Deik A."/>
            <person name="Scott J."/>
            <person name="Pierce K.A."/>
            <person name="Xavier R.J."/>
            <person name="Alm E.J."/>
        </authorList>
    </citation>
    <scope>NUCLEOTIDE SEQUENCE [LARGE SCALE GENOMIC DNA]</scope>
    <source>
        <strain evidence="3 4">BIOML-A41</strain>
    </source>
</reference>
<sequence length="768" mass="88379">MTQITINSTDSKKILPQNALQNVSCGKFFEQFLDSQKISPTKSNGLSPEAVVTYRSETTDILNHCNPHDATQAQETTHLVVGYVQSGKTMSFTGLTALALDNGYRIIIYLAGTKNNLLEQTSKRLKKDLIGNRAKNNNFYKIHPNPTTNEIEEIVGHLESSDKPIVLIPILKHYNHINQLIHILDSAEYKAVMRNETVIIIDDEADQASLNNYGRKNSKEERSKEEEERSSTYDAILRLRASLPGNTYIQYTATPQANILISMQDLLSPKSHTVLTPGEGYIGGKLFFGKGPNHDLFKGGLIIQIPEGEVFHKKRNPLERMPKSLKDALMFHILAVAIVVKWQAPEDITYLSMMVHPDNEKKWNKKFKEWIDNELKNWRKALKMADGCDEKVYLLEDFKKIFPKAVEFYAPEDRPTFEQIKPFIADVIHDRKVYLVNTDKDAQTDIEWDNYKMHILVGAEMLNRGFTVEKLATTYMPRYTTSATNADTIQQRCRFFGYKKDYIRSCRVFLPGSTIENYHAYVDHEEELRAMLKSCDTLDAVERSILLSPSLRPTRRNVLPVWVVNDKLKGMYALQAFASRYTIEHNDKIVDDFLKKHTNDFTIRPDTTKDRTHRWLKLDVDEAIEFLSDFNFKNWPDAQRKANTIRYLRYLSAEENECPIKYVYFYQMAFAASPRHRSFDMEKCRLAANTDLFAGPSSVTDSTNYPGDRKIVGSEDTITIQLHHIEFDGAALDFPRTAYTLAIYYPKQLATNYCTNIENNIDDSDEDY</sequence>
<evidence type="ECO:0000259" key="2">
    <source>
        <dbReference type="Pfam" id="PF10593"/>
    </source>
</evidence>
<name>A0A6I2MV36_PARDI</name>
<dbReference type="RefSeq" id="WP_129984341.1">
    <property type="nucleotide sequence ID" value="NZ_RCYP01000002.1"/>
</dbReference>
<protein>
    <submittedName>
        <fullName evidence="3">Endonuclease</fullName>
    </submittedName>
</protein>
<feature type="compositionally biased region" description="Basic and acidic residues" evidence="1">
    <location>
        <begin position="217"/>
        <end position="231"/>
    </location>
</feature>
<dbReference type="AlphaFoldDB" id="A0A6I2MV36"/>
<comment type="caution">
    <text evidence="3">The sequence shown here is derived from an EMBL/GenBank/DDBJ whole genome shotgun (WGS) entry which is preliminary data.</text>
</comment>
<dbReference type="EMBL" id="WKLT01000002">
    <property type="protein sequence ID" value="MRY56789.1"/>
    <property type="molecule type" value="Genomic_DNA"/>
</dbReference>
<dbReference type="SUPFAM" id="SSF52540">
    <property type="entry name" value="P-loop containing nucleoside triphosphate hydrolases"/>
    <property type="match status" value="1"/>
</dbReference>
<dbReference type="InterPro" id="IPR018310">
    <property type="entry name" value="Put_endonuclease_Z1-dom"/>
</dbReference>
<accession>A0A6I2MV36</accession>
<dbReference type="Proteomes" id="UP000463337">
    <property type="component" value="Unassembled WGS sequence"/>
</dbReference>
<evidence type="ECO:0000256" key="1">
    <source>
        <dbReference type="SAM" id="MobiDB-lite"/>
    </source>
</evidence>
<dbReference type="InterPro" id="IPR027417">
    <property type="entry name" value="P-loop_NTPase"/>
</dbReference>
<proteinExistence type="predicted"/>
<gene>
    <name evidence="3" type="ORF">GKD59_02440</name>
</gene>
<evidence type="ECO:0000313" key="3">
    <source>
        <dbReference type="EMBL" id="MRY56789.1"/>
    </source>
</evidence>
<keyword evidence="3" id="KW-0378">Hydrolase</keyword>
<keyword evidence="3" id="KW-0255">Endonuclease</keyword>
<dbReference type="GO" id="GO:0004519">
    <property type="term" value="F:endonuclease activity"/>
    <property type="evidence" value="ECO:0007669"/>
    <property type="project" value="UniProtKB-KW"/>
</dbReference>
<feature type="region of interest" description="Disordered" evidence="1">
    <location>
        <begin position="211"/>
        <end position="231"/>
    </location>
</feature>
<dbReference type="Pfam" id="PF10593">
    <property type="entry name" value="Z1"/>
    <property type="match status" value="1"/>
</dbReference>
<organism evidence="3 4">
    <name type="scientific">Parabacteroides distasonis</name>
    <dbReference type="NCBI Taxonomy" id="823"/>
    <lineage>
        <taxon>Bacteria</taxon>
        <taxon>Pseudomonadati</taxon>
        <taxon>Bacteroidota</taxon>
        <taxon>Bacteroidia</taxon>
        <taxon>Bacteroidales</taxon>
        <taxon>Tannerellaceae</taxon>
        <taxon>Parabacteroides</taxon>
    </lineage>
</organism>